<dbReference type="InterPro" id="IPR016187">
    <property type="entry name" value="CTDL_fold"/>
</dbReference>
<reference evidence="3" key="1">
    <citation type="submission" date="2022-07" db="EMBL/GenBank/DDBJ databases">
        <authorList>
            <person name="Trinca V."/>
            <person name="Uliana J.V.C."/>
            <person name="Torres T.T."/>
            <person name="Ward R.J."/>
            <person name="Monesi N."/>
        </authorList>
    </citation>
    <scope>NUCLEOTIDE SEQUENCE</scope>
    <source>
        <strain evidence="3">HSMRA1968</strain>
        <tissue evidence="3">Whole embryos</tissue>
    </source>
</reference>
<dbReference type="SUPFAM" id="SSF56436">
    <property type="entry name" value="C-type lectin-like"/>
    <property type="match status" value="1"/>
</dbReference>
<name>A0A9Q0MYB4_9DIPT</name>
<gene>
    <name evidence="3" type="ORF">Bhyg_12852</name>
</gene>
<feature type="chain" id="PRO_5040257849" description="C-type lectin domain-containing protein" evidence="1">
    <location>
        <begin position="19"/>
        <end position="180"/>
    </location>
</feature>
<dbReference type="Proteomes" id="UP001151699">
    <property type="component" value="Chromosome X"/>
</dbReference>
<feature type="domain" description="C-type lectin" evidence="2">
    <location>
        <begin position="46"/>
        <end position="167"/>
    </location>
</feature>
<feature type="signal peptide" evidence="1">
    <location>
        <begin position="1"/>
        <end position="18"/>
    </location>
</feature>
<dbReference type="AlphaFoldDB" id="A0A9Q0MYB4"/>
<sequence length="180" mass="20731">MKWLILFAFFLIIVATEAQYCPVKYINTDGFIRLGSYNGTNSDCKTYAKTYYLSALYKEKWYKAKDHCEMKGMEFLTLDTLDESNYFMQLFNADRTIISDWVYIGGVSTLSKSLDHWYWLDLGERLNFQPSFAPGQPSGTHISGVLEYCLSVGKVSGSAYYNDIRCNGLDYNFLCQTRDS</sequence>
<evidence type="ECO:0000313" key="4">
    <source>
        <dbReference type="Proteomes" id="UP001151699"/>
    </source>
</evidence>
<proteinExistence type="predicted"/>
<comment type="caution">
    <text evidence="3">The sequence shown here is derived from an EMBL/GenBank/DDBJ whole genome shotgun (WGS) entry which is preliminary data.</text>
</comment>
<keyword evidence="1" id="KW-0732">Signal</keyword>
<dbReference type="SMART" id="SM00034">
    <property type="entry name" value="CLECT"/>
    <property type="match status" value="1"/>
</dbReference>
<organism evidence="3 4">
    <name type="scientific">Pseudolycoriella hygida</name>
    <dbReference type="NCBI Taxonomy" id="35572"/>
    <lineage>
        <taxon>Eukaryota</taxon>
        <taxon>Metazoa</taxon>
        <taxon>Ecdysozoa</taxon>
        <taxon>Arthropoda</taxon>
        <taxon>Hexapoda</taxon>
        <taxon>Insecta</taxon>
        <taxon>Pterygota</taxon>
        <taxon>Neoptera</taxon>
        <taxon>Endopterygota</taxon>
        <taxon>Diptera</taxon>
        <taxon>Nematocera</taxon>
        <taxon>Sciaroidea</taxon>
        <taxon>Sciaridae</taxon>
        <taxon>Pseudolycoriella</taxon>
    </lineage>
</organism>
<evidence type="ECO:0000313" key="3">
    <source>
        <dbReference type="EMBL" id="KAJ6640103.1"/>
    </source>
</evidence>
<evidence type="ECO:0000256" key="1">
    <source>
        <dbReference type="SAM" id="SignalP"/>
    </source>
</evidence>
<dbReference type="OrthoDB" id="7852039at2759"/>
<protein>
    <recommendedName>
        <fullName evidence="2">C-type lectin domain-containing protein</fullName>
    </recommendedName>
</protein>
<dbReference type="PROSITE" id="PS50041">
    <property type="entry name" value="C_TYPE_LECTIN_2"/>
    <property type="match status" value="1"/>
</dbReference>
<dbReference type="CDD" id="cd00037">
    <property type="entry name" value="CLECT"/>
    <property type="match status" value="1"/>
</dbReference>
<dbReference type="EMBL" id="WJQU01000003">
    <property type="protein sequence ID" value="KAJ6640103.1"/>
    <property type="molecule type" value="Genomic_DNA"/>
</dbReference>
<keyword evidence="4" id="KW-1185">Reference proteome</keyword>
<accession>A0A9Q0MYB4</accession>
<evidence type="ECO:0000259" key="2">
    <source>
        <dbReference type="PROSITE" id="PS50041"/>
    </source>
</evidence>
<dbReference type="InterPro" id="IPR001304">
    <property type="entry name" value="C-type_lectin-like"/>
</dbReference>
<dbReference type="Gene3D" id="3.10.100.10">
    <property type="entry name" value="Mannose-Binding Protein A, subunit A"/>
    <property type="match status" value="1"/>
</dbReference>
<dbReference type="InterPro" id="IPR016186">
    <property type="entry name" value="C-type_lectin-like/link_sf"/>
</dbReference>